<evidence type="ECO:0000256" key="1">
    <source>
        <dbReference type="ARBA" id="ARBA00004429"/>
    </source>
</evidence>
<comment type="caution">
    <text evidence="10">The sequence shown here is derived from an EMBL/GenBank/DDBJ whole genome shotgun (WGS) entry which is preliminary data.</text>
</comment>
<evidence type="ECO:0000259" key="9">
    <source>
        <dbReference type="Pfam" id="PF01061"/>
    </source>
</evidence>
<protein>
    <submittedName>
        <fullName evidence="10">ABC transporter permease</fullName>
    </submittedName>
</protein>
<evidence type="ECO:0000313" key="11">
    <source>
        <dbReference type="Proteomes" id="UP000824093"/>
    </source>
</evidence>
<organism evidence="10 11">
    <name type="scientific">Candidatus Merdicola faecigallinarum</name>
    <dbReference type="NCBI Taxonomy" id="2840862"/>
    <lineage>
        <taxon>Bacteria</taxon>
        <taxon>Bacillati</taxon>
        <taxon>Bacillota</taxon>
        <taxon>Clostridia</taxon>
        <taxon>Candidatus Merdicola</taxon>
    </lineage>
</organism>
<dbReference type="InterPro" id="IPR013525">
    <property type="entry name" value="ABC2_TM"/>
</dbReference>
<comment type="subcellular location">
    <subcellularLocation>
        <location evidence="1">Cell inner membrane</location>
        <topology evidence="1">Multi-pass membrane protein</topology>
    </subcellularLocation>
</comment>
<evidence type="ECO:0000256" key="6">
    <source>
        <dbReference type="ARBA" id="ARBA00022989"/>
    </source>
</evidence>
<feature type="domain" description="ABC-2 type transporter transmembrane" evidence="9">
    <location>
        <begin position="13"/>
        <end position="91"/>
    </location>
</feature>
<comment type="similarity">
    <text evidence="2">Belongs to the ABC-2 integral membrane protein family.</text>
</comment>
<reference evidence="10" key="2">
    <citation type="journal article" date="2021" name="PeerJ">
        <title>Extensive microbial diversity within the chicken gut microbiome revealed by metagenomics and culture.</title>
        <authorList>
            <person name="Gilroy R."/>
            <person name="Ravi A."/>
            <person name="Getino M."/>
            <person name="Pursley I."/>
            <person name="Horton D.L."/>
            <person name="Alikhan N.F."/>
            <person name="Baker D."/>
            <person name="Gharbi K."/>
            <person name="Hall N."/>
            <person name="Watson M."/>
            <person name="Adriaenssens E.M."/>
            <person name="Foster-Nyarko E."/>
            <person name="Jarju S."/>
            <person name="Secka A."/>
            <person name="Antonio M."/>
            <person name="Oren A."/>
            <person name="Chaudhuri R.R."/>
            <person name="La Ragione R."/>
            <person name="Hildebrand F."/>
            <person name="Pallen M.J."/>
        </authorList>
    </citation>
    <scope>NUCLEOTIDE SEQUENCE</scope>
    <source>
        <strain evidence="10">CHK195-15760</strain>
    </source>
</reference>
<evidence type="ECO:0000256" key="4">
    <source>
        <dbReference type="ARBA" id="ARBA00022475"/>
    </source>
</evidence>
<gene>
    <name evidence="10" type="ORF">IAB70_05040</name>
</gene>
<name>A0A9D1S9Y8_9FIRM</name>
<dbReference type="GO" id="GO:0140359">
    <property type="term" value="F:ABC-type transporter activity"/>
    <property type="evidence" value="ECO:0007669"/>
    <property type="project" value="InterPro"/>
</dbReference>
<reference evidence="10" key="1">
    <citation type="submission" date="2020-10" db="EMBL/GenBank/DDBJ databases">
        <authorList>
            <person name="Gilroy R."/>
        </authorList>
    </citation>
    <scope>NUCLEOTIDE SEQUENCE</scope>
    <source>
        <strain evidence="10">CHK195-15760</strain>
    </source>
</reference>
<proteinExistence type="inferred from homology"/>
<evidence type="ECO:0000256" key="3">
    <source>
        <dbReference type="ARBA" id="ARBA00022448"/>
    </source>
</evidence>
<dbReference type="GO" id="GO:0005886">
    <property type="term" value="C:plasma membrane"/>
    <property type="evidence" value="ECO:0007669"/>
    <property type="project" value="UniProtKB-SubCell"/>
</dbReference>
<dbReference type="PANTHER" id="PTHR30413:SF8">
    <property type="entry name" value="TRANSPORT PERMEASE PROTEIN"/>
    <property type="match status" value="1"/>
</dbReference>
<keyword evidence="4" id="KW-1003">Cell membrane</keyword>
<dbReference type="AlphaFoldDB" id="A0A9D1S9Y8"/>
<evidence type="ECO:0000256" key="5">
    <source>
        <dbReference type="ARBA" id="ARBA00022692"/>
    </source>
</evidence>
<dbReference type="EMBL" id="DVNH01000037">
    <property type="protein sequence ID" value="HIU51967.1"/>
    <property type="molecule type" value="Genomic_DNA"/>
</dbReference>
<feature type="transmembrane region" description="Helical" evidence="8">
    <location>
        <begin position="63"/>
        <end position="89"/>
    </location>
</feature>
<dbReference type="GO" id="GO:0015920">
    <property type="term" value="P:lipopolysaccharide transport"/>
    <property type="evidence" value="ECO:0007669"/>
    <property type="project" value="TreeGrafter"/>
</dbReference>
<accession>A0A9D1S9Y8</accession>
<sequence length="95" mass="11069">MNVFNSIYNYRELLKTNVKKEIRGRYKNSFLGILWSFLNPLLQLLVYSVIFGALLAGDEKGTYHIYICVALIPWTYFTTVVSQAAFTIIGNRKYY</sequence>
<keyword evidence="3" id="KW-0813">Transport</keyword>
<dbReference type="Proteomes" id="UP000824093">
    <property type="component" value="Unassembled WGS sequence"/>
</dbReference>
<evidence type="ECO:0000256" key="7">
    <source>
        <dbReference type="ARBA" id="ARBA00023136"/>
    </source>
</evidence>
<dbReference type="PANTHER" id="PTHR30413">
    <property type="entry name" value="INNER MEMBRANE TRANSPORT PERMEASE"/>
    <property type="match status" value="1"/>
</dbReference>
<feature type="transmembrane region" description="Helical" evidence="8">
    <location>
        <begin position="30"/>
        <end position="57"/>
    </location>
</feature>
<dbReference type="Pfam" id="PF01061">
    <property type="entry name" value="ABC2_membrane"/>
    <property type="match status" value="1"/>
</dbReference>
<keyword evidence="7 8" id="KW-0472">Membrane</keyword>
<evidence type="ECO:0000256" key="2">
    <source>
        <dbReference type="ARBA" id="ARBA00007783"/>
    </source>
</evidence>
<evidence type="ECO:0000313" key="10">
    <source>
        <dbReference type="EMBL" id="HIU51967.1"/>
    </source>
</evidence>
<keyword evidence="6 8" id="KW-1133">Transmembrane helix</keyword>
<keyword evidence="5 8" id="KW-0812">Transmembrane</keyword>
<evidence type="ECO:0000256" key="8">
    <source>
        <dbReference type="SAM" id="Phobius"/>
    </source>
</evidence>